<feature type="chain" id="PRO_5043992036" description="DUF4232 domain-containing protein" evidence="1">
    <location>
        <begin position="27"/>
        <end position="241"/>
    </location>
</feature>
<dbReference type="PROSITE" id="PS51257">
    <property type="entry name" value="PROKAR_LIPOPROTEIN"/>
    <property type="match status" value="1"/>
</dbReference>
<name>A0AAW5T8E3_9MYCO</name>
<dbReference type="EMBL" id="JACKVC010000021">
    <property type="protein sequence ID" value="MCV7391127.1"/>
    <property type="molecule type" value="Genomic_DNA"/>
</dbReference>
<keyword evidence="5" id="KW-1185">Reference proteome</keyword>
<dbReference type="Proteomes" id="UP001141659">
    <property type="component" value="Unassembled WGS sequence"/>
</dbReference>
<keyword evidence="1" id="KW-0732">Signal</keyword>
<dbReference type="RefSeq" id="WP_083146970.1">
    <property type="nucleotide sequence ID" value="NZ_JACKVC010000021.1"/>
</dbReference>
<dbReference type="EMBL" id="JBDLOU010000016">
    <property type="protein sequence ID" value="MEX3738558.1"/>
    <property type="molecule type" value="Genomic_DNA"/>
</dbReference>
<evidence type="ECO:0000256" key="1">
    <source>
        <dbReference type="SAM" id="SignalP"/>
    </source>
</evidence>
<evidence type="ECO:0000313" key="4">
    <source>
        <dbReference type="Proteomes" id="UP001141659"/>
    </source>
</evidence>
<gene>
    <name evidence="3" type="ORF">ABFW12_09940</name>
    <name evidence="2" type="ORF">H5P34_23980</name>
</gene>
<sequence>MTTLPRRRRRQTVALIASAFTTTAAAACTASITGTGPTTPTLGTAVITAPETPAPAGSCEVNPESASMPSAETLEQIPPIGRIAVALNGLPTATMIPGAPPAEVEVDLCNSSAVDYPRVGVVVVLAQCSCATSPNGIPAGTIERFDPATDTWITLEHPGITTGMDYLALFTNVQALPKGAALAVKYRVALDKSMTAGKGSVQAVAVTPEPLVQLGRAELPFTVVTGAPPAAPAPTPPTRRS</sequence>
<proteinExistence type="predicted"/>
<comment type="caution">
    <text evidence="2">The sequence shown here is derived from an EMBL/GenBank/DDBJ whole genome shotgun (WGS) entry which is preliminary data.</text>
</comment>
<feature type="signal peptide" evidence="1">
    <location>
        <begin position="1"/>
        <end position="26"/>
    </location>
</feature>
<organism evidence="2 4">
    <name type="scientific">Mycolicibacterium porcinum</name>
    <dbReference type="NCBI Taxonomy" id="39693"/>
    <lineage>
        <taxon>Bacteria</taxon>
        <taxon>Bacillati</taxon>
        <taxon>Actinomycetota</taxon>
        <taxon>Actinomycetes</taxon>
        <taxon>Mycobacteriales</taxon>
        <taxon>Mycobacteriaceae</taxon>
        <taxon>Mycolicibacterium</taxon>
    </lineage>
</organism>
<evidence type="ECO:0000313" key="5">
    <source>
        <dbReference type="Proteomes" id="UP001558474"/>
    </source>
</evidence>
<evidence type="ECO:0000313" key="2">
    <source>
        <dbReference type="EMBL" id="MCV7391127.1"/>
    </source>
</evidence>
<protein>
    <recommendedName>
        <fullName evidence="6">DUF4232 domain-containing protein</fullName>
    </recommendedName>
</protein>
<dbReference type="AlphaFoldDB" id="A0AAW5T8E3"/>
<evidence type="ECO:0008006" key="6">
    <source>
        <dbReference type="Google" id="ProtNLM"/>
    </source>
</evidence>
<evidence type="ECO:0000313" key="3">
    <source>
        <dbReference type="EMBL" id="MEX3738558.1"/>
    </source>
</evidence>
<reference evidence="3 5" key="3">
    <citation type="submission" date="2024-04" db="EMBL/GenBank/DDBJ databases">
        <title>Genomic Markers of Mycobacteria.</title>
        <authorList>
            <person name="Soliman M.S."/>
            <person name="Elkholy A."/>
            <person name="Soliman N.S."/>
            <person name="Abbas A."/>
            <person name="Khayrat S."/>
            <person name="Shawky S."/>
        </authorList>
    </citation>
    <scope>NUCLEOTIDE SEQUENCE [LARGE SCALE GENOMIC DNA]</scope>
    <source>
        <strain evidence="3 5">Egy-CU-AM5</strain>
    </source>
</reference>
<dbReference type="Proteomes" id="UP001558474">
    <property type="component" value="Unassembled WGS sequence"/>
</dbReference>
<reference evidence="2" key="1">
    <citation type="submission" date="2020-07" db="EMBL/GenBank/DDBJ databases">
        <authorList>
            <person name="Pettersson B.M.F."/>
            <person name="Behra P.R.K."/>
            <person name="Ramesh M."/>
            <person name="Das S."/>
            <person name="Dasgupta S."/>
            <person name="Kirsebom L.A."/>
        </authorList>
    </citation>
    <scope>NUCLEOTIDE SEQUENCE</scope>
    <source>
        <strain evidence="2">DSM 44242</strain>
    </source>
</reference>
<accession>A0AAW5T8E3</accession>
<reference evidence="2" key="2">
    <citation type="journal article" date="2022" name="BMC Genomics">
        <title>Comparative genome analysis of mycobacteria focusing on tRNA and non-coding RNA.</title>
        <authorList>
            <person name="Behra P.R.K."/>
            <person name="Pettersson B.M.F."/>
            <person name="Ramesh M."/>
            <person name="Das S."/>
            <person name="Dasgupta S."/>
            <person name="Kirsebom L.A."/>
        </authorList>
    </citation>
    <scope>NUCLEOTIDE SEQUENCE</scope>
    <source>
        <strain evidence="2">DSM 44242</strain>
    </source>
</reference>